<dbReference type="InterPro" id="IPR018499">
    <property type="entry name" value="Tetraspanin/Peripherin"/>
</dbReference>
<evidence type="ECO:0000256" key="3">
    <source>
        <dbReference type="ARBA" id="ARBA00022692"/>
    </source>
</evidence>
<evidence type="ECO:0000256" key="5">
    <source>
        <dbReference type="ARBA" id="ARBA00023136"/>
    </source>
</evidence>
<dbReference type="PIRSF" id="PIRSF002419">
    <property type="entry name" value="Tetraspanin"/>
    <property type="match status" value="1"/>
</dbReference>
<dbReference type="STRING" id="32264.T1K6L2"/>
<dbReference type="Gene3D" id="1.10.1450.10">
    <property type="entry name" value="Tetraspanin"/>
    <property type="match status" value="1"/>
</dbReference>
<dbReference type="AlphaFoldDB" id="T1K6L2"/>
<dbReference type="PRINTS" id="PR00259">
    <property type="entry name" value="TMFOUR"/>
</dbReference>
<dbReference type="PANTHER" id="PTHR19282">
    <property type="entry name" value="TETRASPANIN"/>
    <property type="match status" value="1"/>
</dbReference>
<comment type="similarity">
    <text evidence="2 6">Belongs to the tetraspanin (TM4SF) family.</text>
</comment>
<keyword evidence="3 6" id="KW-0812">Transmembrane</keyword>
<feature type="transmembrane region" description="Helical" evidence="6">
    <location>
        <begin position="56"/>
        <end position="76"/>
    </location>
</feature>
<reference evidence="8" key="1">
    <citation type="submission" date="2011-08" db="EMBL/GenBank/DDBJ databases">
        <authorList>
            <person name="Rombauts S."/>
        </authorList>
    </citation>
    <scope>NUCLEOTIDE SEQUENCE</scope>
    <source>
        <strain evidence="8">London</strain>
    </source>
</reference>
<comment type="subcellular location">
    <subcellularLocation>
        <location evidence="1 6">Membrane</location>
        <topology evidence="1 6">Multi-pass membrane protein</topology>
    </subcellularLocation>
</comment>
<evidence type="ECO:0000256" key="4">
    <source>
        <dbReference type="ARBA" id="ARBA00022989"/>
    </source>
</evidence>
<evidence type="ECO:0000313" key="7">
    <source>
        <dbReference type="EnsemblMetazoa" id="tetur06g00890.1"/>
    </source>
</evidence>
<keyword evidence="4 6" id="KW-1133">Transmembrane helix</keyword>
<sequence length="261" mass="29179">MVDGYAKGVKFAMLIANGVIFFGGLTVFSIGVWTLSDKSFMERLLGTKSYVASASILIGTGLVVAIISFLGSIGAWREIRCMLITFFFILAMIFLTMLTGGILGYIFRSEVDERMHSEMVMTIKLYGNDTKVTESWDAVQRNFNCCGVIPNIGNRFNRDQKAYKIWMRNYNFRLSGPQVPESCCKNPLDPQQRKACIRDKLEERYVFMDDCYEKMKDFVKSHALLVGGIGIGIAALLIFGMILSLNGDVDGKFDVGKVLGK</sequence>
<feature type="transmembrane region" description="Helical" evidence="6">
    <location>
        <begin position="82"/>
        <end position="107"/>
    </location>
</feature>
<protein>
    <recommendedName>
        <fullName evidence="6">Tetraspanin</fullName>
    </recommendedName>
</protein>
<feature type="transmembrane region" description="Helical" evidence="6">
    <location>
        <begin position="12"/>
        <end position="35"/>
    </location>
</feature>
<feature type="transmembrane region" description="Helical" evidence="6">
    <location>
        <begin position="223"/>
        <end position="245"/>
    </location>
</feature>
<organism evidence="7 8">
    <name type="scientific">Tetranychus urticae</name>
    <name type="common">Two-spotted spider mite</name>
    <dbReference type="NCBI Taxonomy" id="32264"/>
    <lineage>
        <taxon>Eukaryota</taxon>
        <taxon>Metazoa</taxon>
        <taxon>Ecdysozoa</taxon>
        <taxon>Arthropoda</taxon>
        <taxon>Chelicerata</taxon>
        <taxon>Arachnida</taxon>
        <taxon>Acari</taxon>
        <taxon>Acariformes</taxon>
        <taxon>Trombidiformes</taxon>
        <taxon>Prostigmata</taxon>
        <taxon>Eleutherengona</taxon>
        <taxon>Raphignathae</taxon>
        <taxon>Tetranychoidea</taxon>
        <taxon>Tetranychidae</taxon>
        <taxon>Tetranychus</taxon>
    </lineage>
</organism>
<dbReference type="Pfam" id="PF00335">
    <property type="entry name" value="Tetraspanin"/>
    <property type="match status" value="1"/>
</dbReference>
<accession>T1K6L2</accession>
<evidence type="ECO:0000256" key="6">
    <source>
        <dbReference type="RuleBase" id="RU361218"/>
    </source>
</evidence>
<evidence type="ECO:0000313" key="8">
    <source>
        <dbReference type="Proteomes" id="UP000015104"/>
    </source>
</evidence>
<dbReference type="EnsemblMetazoa" id="tetur06g00890.1">
    <property type="protein sequence ID" value="tetur06g00890.1"/>
    <property type="gene ID" value="tetur06g00890"/>
</dbReference>
<dbReference type="InterPro" id="IPR000301">
    <property type="entry name" value="Tetraspanin_animals"/>
</dbReference>
<dbReference type="PANTHER" id="PTHR19282:SF527">
    <property type="entry name" value="TETRASPANIN"/>
    <property type="match status" value="1"/>
</dbReference>
<dbReference type="eggNOG" id="KOG3882">
    <property type="taxonomic scope" value="Eukaryota"/>
</dbReference>
<dbReference type="HOGENOM" id="CLU_055524_4_1_1"/>
<dbReference type="CDD" id="cd03127">
    <property type="entry name" value="tetraspanin_LEL"/>
    <property type="match status" value="1"/>
</dbReference>
<dbReference type="InterPro" id="IPR008952">
    <property type="entry name" value="Tetraspanin_EC2_sf"/>
</dbReference>
<evidence type="ECO:0000256" key="2">
    <source>
        <dbReference type="ARBA" id="ARBA00006840"/>
    </source>
</evidence>
<dbReference type="SUPFAM" id="SSF48652">
    <property type="entry name" value="Tetraspanin"/>
    <property type="match status" value="1"/>
</dbReference>
<reference evidence="7" key="2">
    <citation type="submission" date="2015-06" db="UniProtKB">
        <authorList>
            <consortium name="EnsemblMetazoa"/>
        </authorList>
    </citation>
    <scope>IDENTIFICATION</scope>
</reference>
<keyword evidence="5 6" id="KW-0472">Membrane</keyword>
<dbReference type="Proteomes" id="UP000015104">
    <property type="component" value="Unassembled WGS sequence"/>
</dbReference>
<evidence type="ECO:0000256" key="1">
    <source>
        <dbReference type="ARBA" id="ARBA00004141"/>
    </source>
</evidence>
<name>T1K6L2_TETUR</name>
<proteinExistence type="inferred from homology"/>
<keyword evidence="8" id="KW-1185">Reference proteome</keyword>
<dbReference type="EMBL" id="CAEY01001792">
    <property type="status" value="NOT_ANNOTATED_CDS"/>
    <property type="molecule type" value="Genomic_DNA"/>
</dbReference>
<dbReference type="GO" id="GO:0005886">
    <property type="term" value="C:plasma membrane"/>
    <property type="evidence" value="ECO:0007669"/>
    <property type="project" value="TreeGrafter"/>
</dbReference>